<feature type="transmembrane region" description="Helical" evidence="9">
    <location>
        <begin position="184"/>
        <end position="208"/>
    </location>
</feature>
<feature type="transmembrane region" description="Helical" evidence="9">
    <location>
        <begin position="113"/>
        <end position="134"/>
    </location>
</feature>
<comment type="subcellular location">
    <subcellularLocation>
        <location evidence="1 9">Cell membrane</location>
        <topology evidence="1 9">Multi-pass membrane protein</topology>
    </subcellularLocation>
</comment>
<dbReference type="GO" id="GO:0015190">
    <property type="term" value="F:L-leucine transmembrane transporter activity"/>
    <property type="evidence" value="ECO:0007669"/>
    <property type="project" value="TreeGrafter"/>
</dbReference>
<evidence type="ECO:0000256" key="1">
    <source>
        <dbReference type="ARBA" id="ARBA00004651"/>
    </source>
</evidence>
<dbReference type="EMBL" id="WEIO01000006">
    <property type="protein sequence ID" value="KAB7706215.1"/>
    <property type="molecule type" value="Genomic_DNA"/>
</dbReference>
<dbReference type="PANTHER" id="PTHR30588">
    <property type="entry name" value="BRANCHED-CHAIN AMINO ACID TRANSPORT SYSTEM 2 CARRIER PROTEIN"/>
    <property type="match status" value="1"/>
</dbReference>
<dbReference type="RefSeq" id="WP_152152093.1">
    <property type="nucleotide sequence ID" value="NZ_WEIO01000006.1"/>
</dbReference>
<dbReference type="GO" id="GO:0015188">
    <property type="term" value="F:L-isoleucine transmembrane transporter activity"/>
    <property type="evidence" value="ECO:0007669"/>
    <property type="project" value="TreeGrafter"/>
</dbReference>
<keyword evidence="7 9" id="KW-1133">Transmembrane helix</keyword>
<evidence type="ECO:0000256" key="5">
    <source>
        <dbReference type="ARBA" id="ARBA00022692"/>
    </source>
</evidence>
<dbReference type="AlphaFoldDB" id="A0A6I1FEL3"/>
<comment type="function">
    <text evidence="9">Component of the transport system for branched-chain amino acids.</text>
</comment>
<keyword evidence="5 9" id="KW-0812">Transmembrane</keyword>
<gene>
    <name evidence="10" type="primary">brnQ</name>
    <name evidence="10" type="ORF">F9802_11555</name>
</gene>
<evidence type="ECO:0000313" key="10">
    <source>
        <dbReference type="EMBL" id="KAB7706215.1"/>
    </source>
</evidence>
<keyword evidence="11" id="KW-1185">Reference proteome</keyword>
<dbReference type="NCBIfam" id="TIGR00796">
    <property type="entry name" value="livcs"/>
    <property type="match status" value="1"/>
</dbReference>
<dbReference type="Proteomes" id="UP000429595">
    <property type="component" value="Unassembled WGS sequence"/>
</dbReference>
<feature type="transmembrane region" description="Helical" evidence="9">
    <location>
        <begin position="394"/>
        <end position="421"/>
    </location>
</feature>
<keyword evidence="4" id="KW-1003">Cell membrane</keyword>
<feature type="transmembrane region" description="Helical" evidence="9">
    <location>
        <begin position="146"/>
        <end position="164"/>
    </location>
</feature>
<feature type="transmembrane region" description="Helical" evidence="9">
    <location>
        <begin position="367"/>
        <end position="388"/>
    </location>
</feature>
<feature type="transmembrane region" description="Helical" evidence="9">
    <location>
        <begin position="9"/>
        <end position="27"/>
    </location>
</feature>
<feature type="transmembrane region" description="Helical" evidence="9">
    <location>
        <begin position="220"/>
        <end position="242"/>
    </location>
</feature>
<dbReference type="GO" id="GO:0005304">
    <property type="term" value="F:L-valine transmembrane transporter activity"/>
    <property type="evidence" value="ECO:0007669"/>
    <property type="project" value="TreeGrafter"/>
</dbReference>
<evidence type="ECO:0000256" key="4">
    <source>
        <dbReference type="ARBA" id="ARBA00022475"/>
    </source>
</evidence>
<keyword evidence="3 9" id="KW-0813">Transport</keyword>
<comment type="caution">
    <text evidence="10">The sequence shown here is derived from an EMBL/GenBank/DDBJ whole genome shotgun (WGS) entry which is preliminary data.</text>
</comment>
<dbReference type="Pfam" id="PF05525">
    <property type="entry name" value="Branch_AA_trans"/>
    <property type="match status" value="1"/>
</dbReference>
<evidence type="ECO:0000256" key="2">
    <source>
        <dbReference type="ARBA" id="ARBA00008540"/>
    </source>
</evidence>
<comment type="similarity">
    <text evidence="2 9">Belongs to the branched chain amino acid transporter family.</text>
</comment>
<evidence type="ECO:0000256" key="8">
    <source>
        <dbReference type="ARBA" id="ARBA00023136"/>
    </source>
</evidence>
<evidence type="ECO:0000256" key="7">
    <source>
        <dbReference type="ARBA" id="ARBA00022989"/>
    </source>
</evidence>
<keyword evidence="8 9" id="KW-0472">Membrane</keyword>
<dbReference type="PANTHER" id="PTHR30588:SF0">
    <property type="entry name" value="BRANCHED-CHAIN AMINO ACID PERMEASE BRNQ"/>
    <property type="match status" value="1"/>
</dbReference>
<dbReference type="InterPro" id="IPR004685">
    <property type="entry name" value="Brnchd-chn_aa_trnsp_Livcs"/>
</dbReference>
<reference evidence="10 11" key="1">
    <citation type="submission" date="2019-10" db="EMBL/GenBank/DDBJ databases">
        <title>Bacillus aerolatum sp. nov., isolated from bioaerosol of sport playgrounds.</title>
        <authorList>
            <person name="Chen P."/>
            <person name="Zhang G."/>
        </authorList>
    </citation>
    <scope>NUCLEOTIDE SEQUENCE [LARGE SCALE GENOMIC DNA]</scope>
    <source>
        <strain evidence="10 11">CX253</strain>
    </source>
</reference>
<organism evidence="10 11">
    <name type="scientific">Bacillus aerolatus</name>
    <dbReference type="NCBI Taxonomy" id="2653354"/>
    <lineage>
        <taxon>Bacteria</taxon>
        <taxon>Bacillati</taxon>
        <taxon>Bacillota</taxon>
        <taxon>Bacilli</taxon>
        <taxon>Bacillales</taxon>
        <taxon>Bacillaceae</taxon>
        <taxon>Bacillus</taxon>
    </lineage>
</organism>
<feature type="transmembrane region" description="Helical" evidence="9">
    <location>
        <begin position="311"/>
        <end position="328"/>
    </location>
</feature>
<dbReference type="GO" id="GO:0005886">
    <property type="term" value="C:plasma membrane"/>
    <property type="evidence" value="ECO:0007669"/>
    <property type="project" value="UniProtKB-SubCell"/>
</dbReference>
<evidence type="ECO:0000313" key="11">
    <source>
        <dbReference type="Proteomes" id="UP000429595"/>
    </source>
</evidence>
<sequence length="437" mass="46295">MKKSTRDSLIFGFALFAIFFGAGNLIFPPSIGLASGESWGTAMAGFVLTGIILPILGIIAVLNAEGKFEVLTNPISPWFYKFFNIVVMVGIGMTITIPRTAATTHELGIHTLFPQIPAVATILVFFALNFYFAMDKSNFIDKVGKILTPALVVILVFIVAKGTFDPIEAPVATGLENPFSYSFINGYQTGDLLTGLLCASIFFASIAGKGYTKPADLRKITLNGTIIASVGLLVIYGGLLYIGATGSGLFPKDIDSTSLVIALVDKLLGTYGTIALAICVALACLTTSIGLTAAAADFLSNLTNNKINYRNFVVIICLAGTGVALLGVEKIIDYAMPLFIGIYPVSIVLVFLGVFRQLIPNAGAYKGAIIATFVISIFETLGMMGVKIDPVNELIALIPLSSSGFSWLVPSIIGFIVGALLHKYNPSGKENAKNRAS</sequence>
<feature type="transmembrane region" description="Helical" evidence="9">
    <location>
        <begin position="334"/>
        <end position="355"/>
    </location>
</feature>
<accession>A0A6I1FEL3</accession>
<name>A0A6I1FEL3_9BACI</name>
<keyword evidence="6 9" id="KW-0029">Amino-acid transport</keyword>
<dbReference type="GO" id="GO:0015820">
    <property type="term" value="P:L-leucine transport"/>
    <property type="evidence" value="ECO:0007669"/>
    <property type="project" value="TreeGrafter"/>
</dbReference>
<evidence type="ECO:0000256" key="9">
    <source>
        <dbReference type="RuleBase" id="RU362122"/>
    </source>
</evidence>
<feature type="transmembrane region" description="Helical" evidence="9">
    <location>
        <begin position="274"/>
        <end position="299"/>
    </location>
</feature>
<feature type="transmembrane region" description="Helical" evidence="9">
    <location>
        <begin position="39"/>
        <end position="62"/>
    </location>
</feature>
<feature type="transmembrane region" description="Helical" evidence="9">
    <location>
        <begin position="82"/>
        <end position="101"/>
    </location>
</feature>
<dbReference type="GO" id="GO:0015818">
    <property type="term" value="P:isoleucine transport"/>
    <property type="evidence" value="ECO:0007669"/>
    <property type="project" value="TreeGrafter"/>
</dbReference>
<evidence type="ECO:0000256" key="3">
    <source>
        <dbReference type="ARBA" id="ARBA00022448"/>
    </source>
</evidence>
<evidence type="ECO:0000256" key="6">
    <source>
        <dbReference type="ARBA" id="ARBA00022970"/>
    </source>
</evidence>
<protein>
    <recommendedName>
        <fullName evidence="9">Branched-chain amino acid transport system carrier protein</fullName>
    </recommendedName>
</protein>
<proteinExistence type="inferred from homology"/>